<dbReference type="RefSeq" id="XP_031571637.1">
    <property type="nucleotide sequence ID" value="XM_031715777.1"/>
</dbReference>
<dbReference type="InterPro" id="IPR016187">
    <property type="entry name" value="CTDL_fold"/>
</dbReference>
<evidence type="ECO:0000259" key="12">
    <source>
        <dbReference type="PROSITE" id="PS51465"/>
    </source>
</evidence>
<evidence type="ECO:0000256" key="3">
    <source>
        <dbReference type="ARBA" id="ARBA00022536"/>
    </source>
</evidence>
<evidence type="ECO:0000259" key="11">
    <source>
        <dbReference type="PROSITE" id="PS50041"/>
    </source>
</evidence>
<keyword evidence="5" id="KW-0677">Repeat</keyword>
<evidence type="ECO:0000313" key="14">
    <source>
        <dbReference type="RefSeq" id="XP_031571637.1"/>
    </source>
</evidence>
<dbReference type="SMART" id="SM00181">
    <property type="entry name" value="EGF"/>
    <property type="match status" value="3"/>
</dbReference>
<dbReference type="InterPro" id="IPR014716">
    <property type="entry name" value="Fibrinogen_a/b/g_C_1"/>
</dbReference>
<dbReference type="PROSITE" id="PS01187">
    <property type="entry name" value="EGF_CA"/>
    <property type="match status" value="1"/>
</dbReference>
<dbReference type="PANTHER" id="PTHR12916:SF4">
    <property type="entry name" value="UNINFLATABLE, ISOFORM C"/>
    <property type="match status" value="1"/>
</dbReference>
<dbReference type="CDD" id="cd00054">
    <property type="entry name" value="EGF_CA"/>
    <property type="match status" value="3"/>
</dbReference>
<evidence type="ECO:0000256" key="2">
    <source>
        <dbReference type="ARBA" id="ARBA00022473"/>
    </source>
</evidence>
<dbReference type="Gene3D" id="3.10.100.10">
    <property type="entry name" value="Mannose-Binding Protein A, subunit A"/>
    <property type="match status" value="1"/>
</dbReference>
<sequence length="1150" mass="127405">MAYWKFLCIVVDFAVLASICSAGTLQKGKIQLSSSHQNKIQCRSVTFPTTFNGSGVVHVIVSLNYGEKFSRVHDSAVAWTENISPTGFDVCIVVSGDGANGNSVVNWMAFQNPQSNMVSGRAAVGLFTSDTKCTRVNFPSSFGTRPKILSTVTHSVTRRPQDAMVVWLEEVSLHYFRICLREVKMFDGKHENIEVDWVAFEDNGNSFTESNQTTFSNPGVPLTSDNFAHCKELNFSASFYLPPVILVTAAHEYDSNNPYSIKAENNAINSWVEEITNKTFRVCVKDLPGLSSAHDPIDVNYAVIGDLDPCIGKSCDYFAVCKAFGPTDARCVCVDTCPSYNEPVCSSNGTTYENECVFQREMCNRRENFTNYHPGSCNGFPSQKGRHHLKKPHSWSEVVCEPIQFEPYVFYPERPIQVLISVNHIDSSNPILVHDATVSWVEEVTNSSFAVCVTLSGRNKINSRDFATVDWLAYQGAPAGGVAGEIDFNRWWTGTACKTVNLPLGKFNTAPIILVTAEHERRQVRQDAANIWVEDVTRSSFKVCLRELQSFDGAHESIHANWMAFNSIQRPLFGEHGSINFPNTGMLLRKFNYAFCKDIQFELPYNKTPIVLVTANHSTAGGNLNPVHNSMTQWVEQINKTGFRACVKELYVNKHDPLSVSYAVLPDVCEDGWSYFNGSCFYTSSQCDSWTNAERRCRAMGTSIASIDTQEENVFVQQRHNGAKAWIGLNDIASEGTFAWIDGSLSKFTYWQKSQPNNLAPGQDCVHTLGVNFNYRWNDVDCNACHQYTCEKEYDDCWSQPCMNGGICVDEHVGYSCVCPATHLGKHCEEFNECSSSPCQNGGTCIDGKMNYTCSCPTHYSGAQCDNYDDCQSHHCLNGGTCVDGVNNYTCICPSTHYGNRCEAPSRASCLSLKNSGISSSGIYRLTPQGTSFQAYCDMSANSGGWTLIARFSNADTNNWMRDDGSWWYDVMTGQGSPTSATDNQDMISPAFWSIIGTEIKITRSDDSSHTALLQTTSNCLGSRTFRSKMSSYGTFKYRNQWSDDRCLGNCPVSYGGQYQSTDSFSMANCNGNIQNSSYIGFWCNWETGDGAVMMIGGGGSACNRADHGIGITENDYGAFEDGLNGGEYDFGNQASSAPTSLYSLNLWIR</sequence>
<comment type="caution">
    <text evidence="8">Lacks conserved residue(s) required for the propagation of feature annotation.</text>
</comment>
<dbReference type="GO" id="GO:0051240">
    <property type="term" value="P:positive regulation of multicellular organismal process"/>
    <property type="evidence" value="ECO:0007669"/>
    <property type="project" value="UniProtKB-ARBA"/>
</dbReference>
<dbReference type="FunFam" id="2.10.25.10:FF:000004">
    <property type="entry name" value="Neurogenic locus notch 1"/>
    <property type="match status" value="1"/>
</dbReference>
<dbReference type="PROSITE" id="PS50026">
    <property type="entry name" value="EGF_3"/>
    <property type="match status" value="3"/>
</dbReference>
<dbReference type="PANTHER" id="PTHR12916">
    <property type="entry name" value="CYTOCHROME C OXIDASE POLYPEPTIDE VIC-2"/>
    <property type="match status" value="1"/>
</dbReference>
<keyword evidence="13" id="KW-1185">Reference proteome</keyword>
<dbReference type="SMART" id="SM00280">
    <property type="entry name" value="KAZAL"/>
    <property type="match status" value="1"/>
</dbReference>
<dbReference type="Gene3D" id="3.90.215.10">
    <property type="entry name" value="Gamma Fibrinogen, chain A, domain 1"/>
    <property type="match status" value="1"/>
</dbReference>
<feature type="domain" description="EGF-like" evidence="10">
    <location>
        <begin position="867"/>
        <end position="903"/>
    </location>
</feature>
<dbReference type="Gene3D" id="3.30.60.30">
    <property type="match status" value="1"/>
</dbReference>
<evidence type="ECO:0000256" key="5">
    <source>
        <dbReference type="ARBA" id="ARBA00022737"/>
    </source>
</evidence>
<dbReference type="InterPro" id="IPR036058">
    <property type="entry name" value="Kazal_dom_sf"/>
</dbReference>
<feature type="disulfide bond" evidence="8">
    <location>
        <begin position="893"/>
        <end position="902"/>
    </location>
</feature>
<feature type="disulfide bond" evidence="8">
    <location>
        <begin position="856"/>
        <end position="865"/>
    </location>
</feature>
<dbReference type="GO" id="GO:0005509">
    <property type="term" value="F:calcium ion binding"/>
    <property type="evidence" value="ECO:0007669"/>
    <property type="project" value="InterPro"/>
</dbReference>
<dbReference type="SUPFAM" id="SSF56496">
    <property type="entry name" value="Fibrinogen C-terminal domain-like"/>
    <property type="match status" value="1"/>
</dbReference>
<feature type="domain" description="C-type lectin" evidence="11">
    <location>
        <begin position="676"/>
        <end position="791"/>
    </location>
</feature>
<reference evidence="14" key="1">
    <citation type="submission" date="2025-08" db="UniProtKB">
        <authorList>
            <consortium name="RefSeq"/>
        </authorList>
    </citation>
    <scope>IDENTIFICATION</scope>
    <source>
        <tissue evidence="14">Tentacle</tissue>
    </source>
</reference>
<feature type="disulfide bond" evidence="8">
    <location>
        <begin position="819"/>
        <end position="828"/>
    </location>
</feature>
<dbReference type="OrthoDB" id="5981824at2759"/>
<accession>A0A6P8IX21</accession>
<evidence type="ECO:0000256" key="4">
    <source>
        <dbReference type="ARBA" id="ARBA00022729"/>
    </source>
</evidence>
<keyword evidence="4 9" id="KW-0732">Signal</keyword>
<keyword evidence="7" id="KW-0325">Glycoprotein</keyword>
<evidence type="ECO:0000313" key="13">
    <source>
        <dbReference type="Proteomes" id="UP000515163"/>
    </source>
</evidence>
<dbReference type="AlphaFoldDB" id="A0A6P8IX21"/>
<dbReference type="NCBIfam" id="NF040941">
    <property type="entry name" value="GGGWT_bact"/>
    <property type="match status" value="1"/>
</dbReference>
<dbReference type="FunFam" id="2.10.25.10:FF:000122">
    <property type="entry name" value="Protein crumbs homolog 2"/>
    <property type="match status" value="1"/>
</dbReference>
<feature type="domain" description="Kazal-like" evidence="12">
    <location>
        <begin position="332"/>
        <end position="379"/>
    </location>
</feature>
<name>A0A6P8IX21_ACTTE</name>
<dbReference type="Pfam" id="PF00008">
    <property type="entry name" value="EGF"/>
    <property type="match status" value="1"/>
</dbReference>
<feature type="signal peptide" evidence="9">
    <location>
        <begin position="1"/>
        <end position="22"/>
    </location>
</feature>
<evidence type="ECO:0000256" key="9">
    <source>
        <dbReference type="SAM" id="SignalP"/>
    </source>
</evidence>
<dbReference type="FunFam" id="2.10.25.10:FF:000080">
    <property type="entry name" value="Neurogenic locus notch 1"/>
    <property type="match status" value="1"/>
</dbReference>
<comment type="similarity">
    <text evidence="1">Belongs to the EGF domain peptide family.</text>
</comment>
<dbReference type="PROSITE" id="PS00615">
    <property type="entry name" value="C_TYPE_LECTIN_1"/>
    <property type="match status" value="1"/>
</dbReference>
<proteinExistence type="inferred from homology"/>
<dbReference type="PROSITE" id="PS00010">
    <property type="entry name" value="ASX_HYDROXYL"/>
    <property type="match status" value="3"/>
</dbReference>
<dbReference type="InterPro" id="IPR016186">
    <property type="entry name" value="C-type_lectin-like/link_sf"/>
</dbReference>
<dbReference type="SUPFAM" id="SSF100895">
    <property type="entry name" value="Kazal-type serine protease inhibitors"/>
    <property type="match status" value="1"/>
</dbReference>
<gene>
    <name evidence="14" type="primary">LOC116305805</name>
</gene>
<protein>
    <submittedName>
        <fullName evidence="14">Uncharacterized protein LOC116305805</fullName>
    </submittedName>
</protein>
<feature type="domain" description="EGF-like" evidence="10">
    <location>
        <begin position="793"/>
        <end position="829"/>
    </location>
</feature>
<evidence type="ECO:0000259" key="10">
    <source>
        <dbReference type="PROSITE" id="PS50026"/>
    </source>
</evidence>
<dbReference type="Proteomes" id="UP000515163">
    <property type="component" value="Unplaced"/>
</dbReference>
<dbReference type="InterPro" id="IPR000152">
    <property type="entry name" value="EGF-type_Asp/Asn_hydroxyl_site"/>
</dbReference>
<evidence type="ECO:0000256" key="8">
    <source>
        <dbReference type="PROSITE-ProRule" id="PRU00076"/>
    </source>
</evidence>
<dbReference type="InterPro" id="IPR037221">
    <property type="entry name" value="H-type_lectin_dom_sf"/>
</dbReference>
<dbReference type="Gene3D" id="2.60.40.2080">
    <property type="match status" value="4"/>
</dbReference>
<dbReference type="InterPro" id="IPR002181">
    <property type="entry name" value="Fibrinogen_a/b/g_C_dom"/>
</dbReference>
<dbReference type="CDD" id="cd00104">
    <property type="entry name" value="KAZAL_FS"/>
    <property type="match status" value="1"/>
</dbReference>
<dbReference type="PROSITE" id="PS00022">
    <property type="entry name" value="EGF_1"/>
    <property type="match status" value="3"/>
</dbReference>
<dbReference type="InterPro" id="IPR036056">
    <property type="entry name" value="Fibrinogen-like_C"/>
</dbReference>
<organism evidence="13 14">
    <name type="scientific">Actinia tenebrosa</name>
    <name type="common">Australian red waratah sea anemone</name>
    <dbReference type="NCBI Taxonomy" id="6105"/>
    <lineage>
        <taxon>Eukaryota</taxon>
        <taxon>Metazoa</taxon>
        <taxon>Cnidaria</taxon>
        <taxon>Anthozoa</taxon>
        <taxon>Hexacorallia</taxon>
        <taxon>Actiniaria</taxon>
        <taxon>Actiniidae</taxon>
        <taxon>Actinia</taxon>
    </lineage>
</organism>
<dbReference type="Pfam" id="PF00147">
    <property type="entry name" value="Fibrinogen_C"/>
    <property type="match status" value="1"/>
</dbReference>
<dbReference type="Pfam" id="PF00059">
    <property type="entry name" value="Lectin_C"/>
    <property type="match status" value="1"/>
</dbReference>
<dbReference type="SUPFAM" id="SSF56436">
    <property type="entry name" value="C-type lectin-like"/>
    <property type="match status" value="1"/>
</dbReference>
<dbReference type="PROSITE" id="PS50041">
    <property type="entry name" value="C_TYPE_LECTIN_2"/>
    <property type="match status" value="1"/>
</dbReference>
<dbReference type="PROSITE" id="PS51465">
    <property type="entry name" value="KAZAL_2"/>
    <property type="match status" value="1"/>
</dbReference>
<dbReference type="SMART" id="SM00179">
    <property type="entry name" value="EGF_CA"/>
    <property type="match status" value="3"/>
</dbReference>
<dbReference type="InterPro" id="IPR000742">
    <property type="entry name" value="EGF"/>
</dbReference>
<dbReference type="InterPro" id="IPR002350">
    <property type="entry name" value="Kazal_dom"/>
</dbReference>
<dbReference type="InterPro" id="IPR013032">
    <property type="entry name" value="EGF-like_CS"/>
</dbReference>
<dbReference type="InterPro" id="IPR001881">
    <property type="entry name" value="EGF-like_Ca-bd_dom"/>
</dbReference>
<evidence type="ECO:0000256" key="7">
    <source>
        <dbReference type="ARBA" id="ARBA00023180"/>
    </source>
</evidence>
<dbReference type="InterPro" id="IPR018097">
    <property type="entry name" value="EGF_Ca-bd_CS"/>
</dbReference>
<feature type="domain" description="EGF-like" evidence="10">
    <location>
        <begin position="830"/>
        <end position="866"/>
    </location>
</feature>
<dbReference type="InParanoid" id="A0A6P8IX21"/>
<evidence type="ECO:0000256" key="1">
    <source>
        <dbReference type="ARBA" id="ARBA00006373"/>
    </source>
</evidence>
<dbReference type="Pfam" id="PF12661">
    <property type="entry name" value="hEGF"/>
    <property type="match status" value="2"/>
</dbReference>
<keyword evidence="2" id="KW-0217">Developmental protein</keyword>
<dbReference type="Pfam" id="PF07648">
    <property type="entry name" value="Kazal_2"/>
    <property type="match status" value="1"/>
</dbReference>
<feature type="chain" id="PRO_5027731756" evidence="9">
    <location>
        <begin position="23"/>
        <end position="1150"/>
    </location>
</feature>
<dbReference type="SMART" id="SM00034">
    <property type="entry name" value="CLECT"/>
    <property type="match status" value="1"/>
</dbReference>
<keyword evidence="6 8" id="KW-1015">Disulfide bond</keyword>
<dbReference type="SUPFAM" id="SSF57196">
    <property type="entry name" value="EGF/Laminin"/>
    <property type="match status" value="3"/>
</dbReference>
<dbReference type="KEGG" id="aten:116305805"/>
<dbReference type="InterPro" id="IPR018378">
    <property type="entry name" value="C-type_lectin_CS"/>
</dbReference>
<keyword evidence="3 8" id="KW-0245">EGF-like domain</keyword>
<dbReference type="Gene3D" id="2.10.25.10">
    <property type="entry name" value="Laminin"/>
    <property type="match status" value="3"/>
</dbReference>
<dbReference type="GeneID" id="116305805"/>
<dbReference type="GO" id="GO:0003008">
    <property type="term" value="P:system process"/>
    <property type="evidence" value="ECO:0007669"/>
    <property type="project" value="UniProtKB-ARBA"/>
</dbReference>
<evidence type="ECO:0000256" key="6">
    <source>
        <dbReference type="ARBA" id="ARBA00023157"/>
    </source>
</evidence>
<dbReference type="InterPro" id="IPR001304">
    <property type="entry name" value="C-type_lectin-like"/>
</dbReference>